<organism evidence="1 2">
    <name type="scientific">Portunus trituberculatus</name>
    <name type="common">Swimming crab</name>
    <name type="synonym">Neptunus trituberculatus</name>
    <dbReference type="NCBI Taxonomy" id="210409"/>
    <lineage>
        <taxon>Eukaryota</taxon>
        <taxon>Metazoa</taxon>
        <taxon>Ecdysozoa</taxon>
        <taxon>Arthropoda</taxon>
        <taxon>Crustacea</taxon>
        <taxon>Multicrustacea</taxon>
        <taxon>Malacostraca</taxon>
        <taxon>Eumalacostraca</taxon>
        <taxon>Eucarida</taxon>
        <taxon>Decapoda</taxon>
        <taxon>Pleocyemata</taxon>
        <taxon>Brachyura</taxon>
        <taxon>Eubrachyura</taxon>
        <taxon>Portunoidea</taxon>
        <taxon>Portunidae</taxon>
        <taxon>Portuninae</taxon>
        <taxon>Portunus</taxon>
    </lineage>
</organism>
<sequence>MTTAQNQRKHMGHHVKPFWETVVTNNSDDRVSVEDKRVTKLRSENIVQVDGYYQLLVSFHNKNPGLPDNKAR</sequence>
<proteinExistence type="predicted"/>
<accession>A0A5B7FW35</accession>
<dbReference type="AlphaFoldDB" id="A0A5B7FW35"/>
<gene>
    <name evidence="1" type="ORF">E2C01_045798</name>
</gene>
<evidence type="ECO:0000313" key="1">
    <source>
        <dbReference type="EMBL" id="MPC51940.1"/>
    </source>
</evidence>
<reference evidence="1 2" key="1">
    <citation type="submission" date="2019-05" db="EMBL/GenBank/DDBJ databases">
        <title>Another draft genome of Portunus trituberculatus and its Hox gene families provides insights of decapod evolution.</title>
        <authorList>
            <person name="Jeong J.-H."/>
            <person name="Song I."/>
            <person name="Kim S."/>
            <person name="Choi T."/>
            <person name="Kim D."/>
            <person name="Ryu S."/>
            <person name="Kim W."/>
        </authorList>
    </citation>
    <scope>NUCLEOTIDE SEQUENCE [LARGE SCALE GENOMIC DNA]</scope>
    <source>
        <tissue evidence="1">Muscle</tissue>
    </source>
</reference>
<dbReference type="Proteomes" id="UP000324222">
    <property type="component" value="Unassembled WGS sequence"/>
</dbReference>
<dbReference type="EMBL" id="VSRR010010521">
    <property type="protein sequence ID" value="MPC51940.1"/>
    <property type="molecule type" value="Genomic_DNA"/>
</dbReference>
<name>A0A5B7FW35_PORTR</name>
<dbReference type="OrthoDB" id="6378313at2759"/>
<evidence type="ECO:0000313" key="2">
    <source>
        <dbReference type="Proteomes" id="UP000324222"/>
    </source>
</evidence>
<protein>
    <submittedName>
        <fullName evidence="1">Uncharacterized protein</fullName>
    </submittedName>
</protein>
<keyword evidence="2" id="KW-1185">Reference proteome</keyword>
<comment type="caution">
    <text evidence="1">The sequence shown here is derived from an EMBL/GenBank/DDBJ whole genome shotgun (WGS) entry which is preliminary data.</text>
</comment>